<feature type="region of interest" description="Disordered" evidence="1">
    <location>
        <begin position="1"/>
        <end position="52"/>
    </location>
</feature>
<evidence type="ECO:0000256" key="2">
    <source>
        <dbReference type="SAM" id="Phobius"/>
    </source>
</evidence>
<feature type="transmembrane region" description="Helical" evidence="2">
    <location>
        <begin position="594"/>
        <end position="618"/>
    </location>
</feature>
<dbReference type="EMBL" id="BSXN01000547">
    <property type="protein sequence ID" value="GME68997.1"/>
    <property type="molecule type" value="Genomic_DNA"/>
</dbReference>
<sequence length="690" mass="78375">MQQKNSTNSQSFSLKKTKSNTDLVQSEQLTTLSQKLSHQRQQQPQPQQSNLNHLHRVIDDTEETFRPYTHVVSLWLNNLSNPVYSYTKNIIGNDLYENKQEVGQITIHDNLHSTSPPLLVAPVGGLRQFTFTNITDELSRNIFEFNSNQKSNSESTIPVNEFKEKIFNKWKLTGMLGNPKMAQLSFDWCINKKVLPLAKVRYNRTRFISVNSAIDSKNINQKIDCYITLDEQIETVKVENTGTASPIWNAQDEKNKLSFPHAILEIRYESPLKRLTDEVVILMKSHLVYHVNDLNFSLNNYLLMQYYQGSLSDDCILEYVAPWFDRLLNGTDIRKLPELNKRPRRSTNGGSFASGNDLETTSNGTVPTGNINPRGILLNREEVGPVKPKIRYWNEFDDGSEGEDNTGFYVDNDEYGSYDSNTNLLSFFGLLTPERVEEILDFSNRLANSINKYNVLKKLNFFKQKNDSVYNNDYSVFADGQRRKTHFYHSQLHGVANYDENSGLLPSNQTNTGNRSFSNSESDTDLSDMNNIPPNGSNSQNYGSVSHNLNGFNMNTQLEQQPTFRNNRLSSIVHGDTKPNELITQMHHDTVISFLYLSTIVLSCLSTGVGVGVISSLLNNGLNDGAPAQGLVLVLFFAFMSLFFSLILSIIGVCLLMSRYNPAPMYHHFLIWGVFLLVTTFLVISICIFL</sequence>
<feature type="transmembrane region" description="Helical" evidence="2">
    <location>
        <begin position="670"/>
        <end position="689"/>
    </location>
</feature>
<dbReference type="Gene3D" id="3.20.100.30">
    <property type="entry name" value="VTC, catalytic tunnel domain"/>
    <property type="match status" value="1"/>
</dbReference>
<protein>
    <submittedName>
        <fullName evidence="3">Unnamed protein product</fullName>
    </submittedName>
</protein>
<reference evidence="3" key="1">
    <citation type="submission" date="2023-04" db="EMBL/GenBank/DDBJ databases">
        <title>Candida boidinii NBRC 10035.</title>
        <authorList>
            <person name="Ichikawa N."/>
            <person name="Sato H."/>
            <person name="Tonouchi N."/>
        </authorList>
    </citation>
    <scope>NUCLEOTIDE SEQUENCE</scope>
    <source>
        <strain evidence="3">NBRC 10035</strain>
    </source>
</reference>
<evidence type="ECO:0000313" key="4">
    <source>
        <dbReference type="Proteomes" id="UP001165120"/>
    </source>
</evidence>
<dbReference type="GO" id="GO:0006799">
    <property type="term" value="P:polyphosphate biosynthetic process"/>
    <property type="evidence" value="ECO:0007669"/>
    <property type="project" value="UniProtKB-ARBA"/>
</dbReference>
<dbReference type="Proteomes" id="UP001165120">
    <property type="component" value="Unassembled WGS sequence"/>
</dbReference>
<feature type="compositionally biased region" description="Polar residues" evidence="1">
    <location>
        <begin position="1"/>
        <end position="36"/>
    </location>
</feature>
<feature type="region of interest" description="Disordered" evidence="1">
    <location>
        <begin position="339"/>
        <end position="371"/>
    </location>
</feature>
<proteinExistence type="predicted"/>
<feature type="transmembrane region" description="Helical" evidence="2">
    <location>
        <begin position="630"/>
        <end position="658"/>
    </location>
</feature>
<feature type="compositionally biased region" description="Low complexity" evidence="1">
    <location>
        <begin position="39"/>
        <end position="48"/>
    </location>
</feature>
<evidence type="ECO:0000313" key="3">
    <source>
        <dbReference type="EMBL" id="GME68997.1"/>
    </source>
</evidence>
<gene>
    <name evidence="3" type="ORF">Cboi02_000200700</name>
</gene>
<feature type="region of interest" description="Disordered" evidence="1">
    <location>
        <begin position="499"/>
        <end position="540"/>
    </location>
</feature>
<keyword evidence="2" id="KW-0472">Membrane</keyword>
<organism evidence="3 4">
    <name type="scientific">Candida boidinii</name>
    <name type="common">Yeast</name>
    <dbReference type="NCBI Taxonomy" id="5477"/>
    <lineage>
        <taxon>Eukaryota</taxon>
        <taxon>Fungi</taxon>
        <taxon>Dikarya</taxon>
        <taxon>Ascomycota</taxon>
        <taxon>Saccharomycotina</taxon>
        <taxon>Pichiomycetes</taxon>
        <taxon>Pichiales</taxon>
        <taxon>Pichiaceae</taxon>
        <taxon>Ogataea</taxon>
        <taxon>Ogataea/Candida clade</taxon>
    </lineage>
</organism>
<evidence type="ECO:0000256" key="1">
    <source>
        <dbReference type="SAM" id="MobiDB-lite"/>
    </source>
</evidence>
<comment type="caution">
    <text evidence="3">The sequence shown here is derived from an EMBL/GenBank/DDBJ whole genome shotgun (WGS) entry which is preliminary data.</text>
</comment>
<keyword evidence="2" id="KW-1133">Transmembrane helix</keyword>
<keyword evidence="4" id="KW-1185">Reference proteome</keyword>
<dbReference type="AlphaFoldDB" id="A0A9W6SXE5"/>
<keyword evidence="2" id="KW-0812">Transmembrane</keyword>
<dbReference type="InterPro" id="IPR042267">
    <property type="entry name" value="VTC_sf"/>
</dbReference>
<accession>A0A9W6SXE5</accession>
<feature type="compositionally biased region" description="Polar residues" evidence="1">
    <location>
        <begin position="346"/>
        <end position="371"/>
    </location>
</feature>
<name>A0A9W6SXE5_CANBO</name>
<feature type="compositionally biased region" description="Polar residues" evidence="1">
    <location>
        <begin position="504"/>
        <end position="540"/>
    </location>
</feature>